<evidence type="ECO:0000256" key="9">
    <source>
        <dbReference type="ARBA" id="ARBA00023002"/>
    </source>
</evidence>
<dbReference type="AlphaFoldDB" id="A0AAW9NYN7"/>
<dbReference type="PANTHER" id="PTHR42923">
    <property type="entry name" value="PROTOPORPHYRINOGEN OXIDASE"/>
    <property type="match status" value="1"/>
</dbReference>
<dbReference type="Proteomes" id="UP001344888">
    <property type="component" value="Unassembled WGS sequence"/>
</dbReference>
<dbReference type="GO" id="GO:0004729">
    <property type="term" value="F:oxygen-dependent protoporphyrinogen oxidase activity"/>
    <property type="evidence" value="ECO:0007669"/>
    <property type="project" value="UniProtKB-UniRule"/>
</dbReference>
<protein>
    <recommendedName>
        <fullName evidence="6 11">Coproporphyrinogen III oxidase</fullName>
        <ecNumber evidence="5 11">1.3.3.15</ecNumber>
    </recommendedName>
</protein>
<evidence type="ECO:0000256" key="5">
    <source>
        <dbReference type="ARBA" id="ARBA00012402"/>
    </source>
</evidence>
<keyword evidence="11" id="KW-0963">Cytoplasm</keyword>
<accession>A0AAW9NYN7</accession>
<reference evidence="13 14" key="1">
    <citation type="submission" date="2023-03" db="EMBL/GenBank/DDBJ databases">
        <title>Bacillus Genome Sequencing.</title>
        <authorList>
            <person name="Dunlap C."/>
        </authorList>
    </citation>
    <scope>NUCLEOTIDE SEQUENCE [LARGE SCALE GENOMIC DNA]</scope>
    <source>
        <strain evidence="13 14">B-59205</strain>
    </source>
</reference>
<comment type="caution">
    <text evidence="13">The sequence shown here is derived from an EMBL/GenBank/DDBJ whole genome shotgun (WGS) entry which is preliminary data.</text>
</comment>
<evidence type="ECO:0000256" key="4">
    <source>
        <dbReference type="ARBA" id="ARBA00008310"/>
    </source>
</evidence>
<dbReference type="SUPFAM" id="SSF54373">
    <property type="entry name" value="FAD-linked reductases, C-terminal domain"/>
    <property type="match status" value="1"/>
</dbReference>
<evidence type="ECO:0000256" key="2">
    <source>
        <dbReference type="ARBA" id="ARBA00001974"/>
    </source>
</evidence>
<dbReference type="EC" id="1.3.3.15" evidence="5 11"/>
<organism evidence="13 14">
    <name type="scientific">Metasolibacillus meyeri</name>
    <dbReference type="NCBI Taxonomy" id="1071052"/>
    <lineage>
        <taxon>Bacteria</taxon>
        <taxon>Bacillati</taxon>
        <taxon>Bacillota</taxon>
        <taxon>Bacilli</taxon>
        <taxon>Bacillales</taxon>
        <taxon>Caryophanaceae</taxon>
        <taxon>Metasolibacillus</taxon>
    </lineage>
</organism>
<dbReference type="InterPro" id="IPR002937">
    <property type="entry name" value="Amino_oxidase"/>
</dbReference>
<dbReference type="Gene3D" id="3.50.50.60">
    <property type="entry name" value="FAD/NAD(P)-binding domain"/>
    <property type="match status" value="1"/>
</dbReference>
<proteinExistence type="inferred from homology"/>
<keyword evidence="14" id="KW-1185">Reference proteome</keyword>
<dbReference type="PANTHER" id="PTHR42923:SF3">
    <property type="entry name" value="PROTOPORPHYRINOGEN OXIDASE"/>
    <property type="match status" value="1"/>
</dbReference>
<dbReference type="InterPro" id="IPR004572">
    <property type="entry name" value="Protoporphyrinogen_oxidase"/>
</dbReference>
<dbReference type="RefSeq" id="WP_326124731.1">
    <property type="nucleotide sequence ID" value="NZ_JARSFG010000022.1"/>
</dbReference>
<evidence type="ECO:0000256" key="10">
    <source>
        <dbReference type="ARBA" id="ARBA00023133"/>
    </source>
</evidence>
<dbReference type="EMBL" id="JARSFG010000022">
    <property type="protein sequence ID" value="MEC1180175.1"/>
    <property type="molecule type" value="Genomic_DNA"/>
</dbReference>
<keyword evidence="10 11" id="KW-0350">Heme biosynthesis</keyword>
<name>A0AAW9NYN7_9BACL</name>
<comment type="pathway">
    <text evidence="3 11">Porphyrin-containing compound metabolism; protoheme biosynthesis.</text>
</comment>
<comment type="cofactor">
    <cofactor evidence="2 11">
        <name>FAD</name>
        <dbReference type="ChEBI" id="CHEBI:57692"/>
    </cofactor>
</comment>
<keyword evidence="7 11" id="KW-0285">Flavoprotein</keyword>
<evidence type="ECO:0000256" key="11">
    <source>
        <dbReference type="RuleBase" id="RU364052"/>
    </source>
</evidence>
<dbReference type="GO" id="GO:0006783">
    <property type="term" value="P:heme biosynthetic process"/>
    <property type="evidence" value="ECO:0007669"/>
    <property type="project" value="UniProtKB-UniRule"/>
</dbReference>
<comment type="catalytic activity">
    <reaction evidence="1">
        <text>coproporphyrinogen III + 3 O2 = coproporphyrin III + 3 H2O2</text>
        <dbReference type="Rhea" id="RHEA:43436"/>
        <dbReference type="ChEBI" id="CHEBI:15379"/>
        <dbReference type="ChEBI" id="CHEBI:16240"/>
        <dbReference type="ChEBI" id="CHEBI:57309"/>
        <dbReference type="ChEBI" id="CHEBI:131725"/>
        <dbReference type="EC" id="1.3.3.15"/>
    </reaction>
    <physiologicalReaction direction="left-to-right" evidence="1">
        <dbReference type="Rhea" id="RHEA:43437"/>
    </physiologicalReaction>
</comment>
<evidence type="ECO:0000256" key="6">
    <source>
        <dbReference type="ARBA" id="ARBA00019046"/>
    </source>
</evidence>
<evidence type="ECO:0000256" key="7">
    <source>
        <dbReference type="ARBA" id="ARBA00022630"/>
    </source>
</evidence>
<evidence type="ECO:0000313" key="13">
    <source>
        <dbReference type="EMBL" id="MEC1180175.1"/>
    </source>
</evidence>
<dbReference type="NCBIfam" id="TIGR00562">
    <property type="entry name" value="proto_IX_ox"/>
    <property type="match status" value="1"/>
</dbReference>
<evidence type="ECO:0000256" key="1">
    <source>
        <dbReference type="ARBA" id="ARBA00001755"/>
    </source>
</evidence>
<dbReference type="Gene3D" id="3.90.660.20">
    <property type="entry name" value="Protoporphyrinogen oxidase, mitochondrial, domain 2"/>
    <property type="match status" value="1"/>
</dbReference>
<dbReference type="InterPro" id="IPR050464">
    <property type="entry name" value="Zeta_carotene_desat/Oxidored"/>
</dbReference>
<gene>
    <name evidence="13" type="primary">hemG</name>
    <name evidence="13" type="ORF">P9B03_16855</name>
</gene>
<evidence type="ECO:0000313" key="14">
    <source>
        <dbReference type="Proteomes" id="UP001344888"/>
    </source>
</evidence>
<comment type="similarity">
    <text evidence="4 11">Belongs to the protoporphyrinogen/coproporphyrinogen oxidase family. Coproporphyrinogen III oxidase subfamily.</text>
</comment>
<dbReference type="InterPro" id="IPR036188">
    <property type="entry name" value="FAD/NAD-bd_sf"/>
</dbReference>
<dbReference type="Gene3D" id="1.10.3110.10">
    <property type="entry name" value="protoporphyrinogen ix oxidase, domain 3"/>
    <property type="match status" value="1"/>
</dbReference>
<feature type="domain" description="Amine oxidase" evidence="12">
    <location>
        <begin position="22"/>
        <end position="457"/>
    </location>
</feature>
<dbReference type="SUPFAM" id="SSF51905">
    <property type="entry name" value="FAD/NAD(P)-binding domain"/>
    <property type="match status" value="1"/>
</dbReference>
<evidence type="ECO:0000256" key="8">
    <source>
        <dbReference type="ARBA" id="ARBA00022827"/>
    </source>
</evidence>
<comment type="function">
    <text evidence="11">Involved in coproporphyrin-dependent heme b biosynthesis. Catalyzes the oxidation of coproporphyrinogen III to coproporphyrin III.</text>
</comment>
<evidence type="ECO:0000259" key="12">
    <source>
        <dbReference type="Pfam" id="PF01593"/>
    </source>
</evidence>
<keyword evidence="9 11" id="KW-0560">Oxidoreductase</keyword>
<evidence type="ECO:0000256" key="3">
    <source>
        <dbReference type="ARBA" id="ARBA00004744"/>
    </source>
</evidence>
<dbReference type="GO" id="GO:0005737">
    <property type="term" value="C:cytoplasm"/>
    <property type="evidence" value="ECO:0007669"/>
    <property type="project" value="UniProtKB-SubCell"/>
</dbReference>
<comment type="subcellular location">
    <subcellularLocation>
        <location evidence="11">Cytoplasm</location>
    </subcellularLocation>
</comment>
<sequence length="465" mass="51636">MKTIVVIGGGITGLSTMHYIERQLQEQNAAAKLILIEGHHELGGKIRSQQIGEFIMETGADSMVARHPGVLDLVREVQFEHELVYNATGISYIHTNNELHAIPTGSTFGIPMNEESLIASTLLTDEEKQRVLQDATIPNDRFTKESSIGEFLQYFLGEGIVRKQIAPVLAGVYSGDLYELSVASTLPYLVDYKNNYGSIMAGFKAHREQFEKAADKKFISFRQGMSDFIHHIEKSLTQVEFKKGVEVSAIVQENGRYALTLSDGQVIDADIAVLAVPNETVKQLLVNEELTQHFEQFTNGSAITLYAGFNVPDSVLPADGTGFIVSHNSDLLCNASTWTSRKWAHTSNNGNLLVRLFYKDSNPRYEELAAMSDEQLTEIALEDVRLSLNIEDKPTVVNITKWMNKMPRYDLAHRDALIAVEQKMAEHYPNILLAGCSYYGVGIGACIQNGRDTATKIMAKISNNL</sequence>
<keyword evidence="8 11" id="KW-0274">FAD</keyword>
<dbReference type="Pfam" id="PF01593">
    <property type="entry name" value="Amino_oxidase"/>
    <property type="match status" value="1"/>
</dbReference>